<keyword evidence="2" id="KW-1185">Reference proteome</keyword>
<organism evidence="1 2">
    <name type="scientific">Phocaeicola salanitronis (strain DSM 18170 / JCM 13657 / CCUG 60908 / BL78)</name>
    <name type="common">Bacteroides salanitronis</name>
    <dbReference type="NCBI Taxonomy" id="667015"/>
    <lineage>
        <taxon>Bacteria</taxon>
        <taxon>Pseudomonadati</taxon>
        <taxon>Bacteroidota</taxon>
        <taxon>Bacteroidia</taxon>
        <taxon>Bacteroidales</taxon>
        <taxon>Bacteroidaceae</taxon>
        <taxon>Phocaeicola</taxon>
    </lineage>
</organism>
<gene>
    <name evidence="1" type="ordered locus">Bacsa_1385</name>
</gene>
<dbReference type="AlphaFoldDB" id="F0R8M2"/>
<dbReference type="SUPFAM" id="SSF52540">
    <property type="entry name" value="P-loop containing nucleoside triphosphate hydrolases"/>
    <property type="match status" value="1"/>
</dbReference>
<dbReference type="PANTHER" id="PTHR11669:SF8">
    <property type="entry name" value="DNA POLYMERASE III SUBUNIT DELTA"/>
    <property type="match status" value="1"/>
</dbReference>
<dbReference type="KEGG" id="bsa:Bacsa_1385"/>
<dbReference type="eggNOG" id="COG0470">
    <property type="taxonomic scope" value="Bacteria"/>
</dbReference>
<reference evidence="1 2" key="1">
    <citation type="journal article" date="2011" name="Stand. Genomic Sci.">
        <title>Complete genome sequence of Bacteroides salanitronis type strain (BL78).</title>
        <authorList>
            <person name="Gronow S."/>
            <person name="Held B."/>
            <person name="Lucas S."/>
            <person name="Lapidus A."/>
            <person name="Del Rio T.G."/>
            <person name="Nolan M."/>
            <person name="Tice H."/>
            <person name="Deshpande S."/>
            <person name="Cheng J.F."/>
            <person name="Pitluck S."/>
            <person name="Liolios K."/>
            <person name="Pagani I."/>
            <person name="Ivanova N."/>
            <person name="Mavromatis K."/>
            <person name="Pati A."/>
            <person name="Tapia R."/>
            <person name="Han C."/>
            <person name="Goodwin L."/>
            <person name="Chen A."/>
            <person name="Palaniappan K."/>
            <person name="Land M."/>
            <person name="Hauser L."/>
            <person name="Chang Y.J."/>
            <person name="Jeffries C.D."/>
            <person name="Brambilla E.M."/>
            <person name="Rohde M."/>
            <person name="Goker M."/>
            <person name="Detter J.C."/>
            <person name="Woyke T."/>
            <person name="Bristow J."/>
            <person name="Markowitz V."/>
            <person name="Hugenholtz P."/>
            <person name="Kyrpides N.C."/>
            <person name="Klenk H.P."/>
            <person name="Eisen J.A."/>
        </authorList>
    </citation>
    <scope>NUCLEOTIDE SEQUENCE [LARGE SCALE GENOMIC DNA]</scope>
    <source>
        <strain evidence="1 2">DSM 18170</strain>
    </source>
</reference>
<dbReference type="Pfam" id="PF13177">
    <property type="entry name" value="DNA_pol3_delta2"/>
    <property type="match status" value="1"/>
</dbReference>
<dbReference type="Gene3D" id="3.40.50.300">
    <property type="entry name" value="P-loop containing nucleotide triphosphate hydrolases"/>
    <property type="match status" value="1"/>
</dbReference>
<accession>F0R8M2</accession>
<evidence type="ECO:0000313" key="2">
    <source>
        <dbReference type="Proteomes" id="UP000007486"/>
    </source>
</evidence>
<dbReference type="GO" id="GO:0006261">
    <property type="term" value="P:DNA-templated DNA replication"/>
    <property type="evidence" value="ECO:0007669"/>
    <property type="project" value="TreeGrafter"/>
</dbReference>
<dbReference type="RefSeq" id="WP_013617389.1">
    <property type="nucleotide sequence ID" value="NC_015164.1"/>
</dbReference>
<dbReference type="OrthoDB" id="9811073at2"/>
<dbReference type="HOGENOM" id="CLU_006229_4_2_10"/>
<evidence type="ECO:0000313" key="1">
    <source>
        <dbReference type="EMBL" id="ADY35957.1"/>
    </source>
</evidence>
<dbReference type="STRING" id="667015.Bacsa_1385"/>
<dbReference type="PANTHER" id="PTHR11669">
    <property type="entry name" value="REPLICATION FACTOR C / DNA POLYMERASE III GAMMA-TAU SUBUNIT"/>
    <property type="match status" value="1"/>
</dbReference>
<sequence length="375" mass="43423">MYIKDIIGQNEAKQHLLTLAHERRVPHAMLFCGPSGSGKLPLALALARYLTCENPGEEDACGKCPSCQMMNKYAHPDVHFAFPVIKRKSGRDTVSADFLNEWRQQLLDTPYFTFHQWLARIGTENQQAQIFVSESDEIQRALSLKSSRGGYKIMIVWLPEKMNAECGNKLLKLLEEPPAQTVFMLVSEAPDTLMPTLTSRMQRFRLPPLHETDIASMLSSRYMLTPEDSREIAHLSEGSVITAIENIHLGEEHRMYFDLFTSLMRLAYARKLKELKGWSEQVAAMGRERQKNFLNYCEHMVRESFISNFRHPEMNYMAREEKQFTTRFAPFINERNVIGISTELQEAIRHIEQNANPKFVFFDFVLKIIVWLVKK</sequence>
<dbReference type="EMBL" id="CP002530">
    <property type="protein sequence ID" value="ADY35957.1"/>
    <property type="molecule type" value="Genomic_DNA"/>
</dbReference>
<dbReference type="InterPro" id="IPR027417">
    <property type="entry name" value="P-loop_NTPase"/>
</dbReference>
<protein>
    <submittedName>
        <fullName evidence="1">Putative DNA polymerase III, delta subunit</fullName>
    </submittedName>
</protein>
<dbReference type="Proteomes" id="UP000007486">
    <property type="component" value="Chromosome"/>
</dbReference>
<name>F0R8M2_PHOSB</name>
<proteinExistence type="predicted"/>
<dbReference type="InterPro" id="IPR050238">
    <property type="entry name" value="DNA_Rep/Repair_Clamp_Loader"/>
</dbReference>